<keyword evidence="4" id="KW-0297">G-protein coupled receptor</keyword>
<dbReference type="InterPro" id="IPR000276">
    <property type="entry name" value="GPCR_Rhodpsn"/>
</dbReference>
<evidence type="ECO:0000256" key="8">
    <source>
        <dbReference type="SAM" id="Phobius"/>
    </source>
</evidence>
<evidence type="ECO:0000259" key="9">
    <source>
        <dbReference type="PROSITE" id="PS50262"/>
    </source>
</evidence>
<accession>A0AAD8B363</accession>
<dbReference type="PANTHER" id="PTHR24243">
    <property type="entry name" value="G-PROTEIN COUPLED RECEPTOR"/>
    <property type="match status" value="1"/>
</dbReference>
<keyword evidence="3 8" id="KW-1133">Transmembrane helix</keyword>
<dbReference type="EMBL" id="JASAOG010000154">
    <property type="protein sequence ID" value="KAK0047203.1"/>
    <property type="molecule type" value="Genomic_DNA"/>
</dbReference>
<feature type="transmembrane region" description="Helical" evidence="8">
    <location>
        <begin position="151"/>
        <end position="173"/>
    </location>
</feature>
<feature type="transmembrane region" description="Helical" evidence="8">
    <location>
        <begin position="257"/>
        <end position="283"/>
    </location>
</feature>
<dbReference type="GO" id="GO:0004930">
    <property type="term" value="F:G protein-coupled receptor activity"/>
    <property type="evidence" value="ECO:0007669"/>
    <property type="project" value="UniProtKB-KW"/>
</dbReference>
<name>A0AAD8B363_BIOPF</name>
<evidence type="ECO:0000313" key="10">
    <source>
        <dbReference type="EMBL" id="KAK0047203.1"/>
    </source>
</evidence>
<dbReference type="SUPFAM" id="SSF81321">
    <property type="entry name" value="Family A G protein-coupled receptor-like"/>
    <property type="match status" value="1"/>
</dbReference>
<evidence type="ECO:0000256" key="5">
    <source>
        <dbReference type="ARBA" id="ARBA00023136"/>
    </source>
</evidence>
<keyword evidence="11" id="KW-1185">Reference proteome</keyword>
<evidence type="ECO:0000256" key="1">
    <source>
        <dbReference type="ARBA" id="ARBA00004141"/>
    </source>
</evidence>
<feature type="transmembrane region" description="Helical" evidence="8">
    <location>
        <begin position="30"/>
        <end position="54"/>
    </location>
</feature>
<feature type="transmembrane region" description="Helical" evidence="8">
    <location>
        <begin position="66"/>
        <end position="85"/>
    </location>
</feature>
<dbReference type="PRINTS" id="PR00237">
    <property type="entry name" value="GPCRRHODOPSN"/>
</dbReference>
<dbReference type="Gene3D" id="1.20.1070.10">
    <property type="entry name" value="Rhodopsin 7-helix transmembrane proteins"/>
    <property type="match status" value="1"/>
</dbReference>
<sequence>MALTYLNSSNPLSTSVSQELQDVVVNIMDMVVLCGLLPLLTFSGLLTNILNILVLSKYGLHETTSFLLFSLSVSYLFYSLAQLFQRLHSFVALIDPLLAMSLETISVIYLGSTVGYFASVSNLHTTIIAVERLVAVCFPLKMSWVFTPYRVKLLLVFVYFYVAVLLMPSWILYEPSWTFDPSTNKTIGGLKPTTFFKRDFDNITQYLYLGLPILLSTLPFLNTVVCSIVIGYKMTVRCKTSLIKISSWSNDVKEKKVINMLLTVCVVNSCVSFPILAIDLFLVCNNTLIQSLSKMYFLLHTLGTILSQVNATINFFIYISLSSKFASTLDQIYRCGVKKNKK</sequence>
<protein>
    <submittedName>
        <fullName evidence="10">Thyrotropin-releasing hormone receptor</fullName>
    </submittedName>
</protein>
<dbReference type="GO" id="GO:0005886">
    <property type="term" value="C:plasma membrane"/>
    <property type="evidence" value="ECO:0007669"/>
    <property type="project" value="TreeGrafter"/>
</dbReference>
<gene>
    <name evidence="10" type="ORF">Bpfe_023334</name>
</gene>
<dbReference type="PROSITE" id="PS50262">
    <property type="entry name" value="G_PROTEIN_RECEP_F1_2"/>
    <property type="match status" value="1"/>
</dbReference>
<dbReference type="Proteomes" id="UP001233172">
    <property type="component" value="Unassembled WGS sequence"/>
</dbReference>
<evidence type="ECO:0000256" key="4">
    <source>
        <dbReference type="ARBA" id="ARBA00023040"/>
    </source>
</evidence>
<evidence type="ECO:0000256" key="7">
    <source>
        <dbReference type="ARBA" id="ARBA00023224"/>
    </source>
</evidence>
<comment type="caution">
    <text evidence="10">The sequence shown here is derived from an EMBL/GenBank/DDBJ whole genome shotgun (WGS) entry which is preliminary data.</text>
</comment>
<keyword evidence="5 8" id="KW-0472">Membrane</keyword>
<feature type="transmembrane region" description="Helical" evidence="8">
    <location>
        <begin position="105"/>
        <end position="130"/>
    </location>
</feature>
<dbReference type="PANTHER" id="PTHR24243:SF230">
    <property type="entry name" value="G-PROTEIN COUPLED RECEPTORS FAMILY 1 PROFILE DOMAIN-CONTAINING PROTEIN"/>
    <property type="match status" value="1"/>
</dbReference>
<keyword evidence="2 8" id="KW-0812">Transmembrane</keyword>
<dbReference type="Pfam" id="PF00001">
    <property type="entry name" value="7tm_1"/>
    <property type="match status" value="1"/>
</dbReference>
<evidence type="ECO:0000256" key="2">
    <source>
        <dbReference type="ARBA" id="ARBA00022692"/>
    </source>
</evidence>
<reference evidence="10" key="2">
    <citation type="submission" date="2023-04" db="EMBL/GenBank/DDBJ databases">
        <authorList>
            <person name="Bu L."/>
            <person name="Lu L."/>
            <person name="Laidemitt M.R."/>
            <person name="Zhang S.M."/>
            <person name="Mutuku M."/>
            <person name="Mkoji G."/>
            <person name="Steinauer M."/>
            <person name="Loker E.S."/>
        </authorList>
    </citation>
    <scope>NUCLEOTIDE SEQUENCE</scope>
    <source>
        <strain evidence="10">KasaAsao</strain>
        <tissue evidence="10">Whole Snail</tissue>
    </source>
</reference>
<keyword evidence="6 10" id="KW-0675">Receptor</keyword>
<feature type="transmembrane region" description="Helical" evidence="8">
    <location>
        <begin position="206"/>
        <end position="236"/>
    </location>
</feature>
<dbReference type="InterPro" id="IPR017452">
    <property type="entry name" value="GPCR_Rhodpsn_7TM"/>
</dbReference>
<evidence type="ECO:0000256" key="3">
    <source>
        <dbReference type="ARBA" id="ARBA00022989"/>
    </source>
</evidence>
<reference evidence="10" key="1">
    <citation type="journal article" date="2023" name="PLoS Negl. Trop. Dis.">
        <title>A genome sequence for Biomphalaria pfeifferi, the major vector snail for the human-infecting parasite Schistosoma mansoni.</title>
        <authorList>
            <person name="Bu L."/>
            <person name="Lu L."/>
            <person name="Laidemitt M.R."/>
            <person name="Zhang S.M."/>
            <person name="Mutuku M."/>
            <person name="Mkoji G."/>
            <person name="Steinauer M."/>
            <person name="Loker E.S."/>
        </authorList>
    </citation>
    <scope>NUCLEOTIDE SEQUENCE</scope>
    <source>
        <strain evidence="10">KasaAsao</strain>
    </source>
</reference>
<proteinExistence type="predicted"/>
<organism evidence="10 11">
    <name type="scientific">Biomphalaria pfeifferi</name>
    <name type="common">Bloodfluke planorb</name>
    <name type="synonym">Freshwater snail</name>
    <dbReference type="NCBI Taxonomy" id="112525"/>
    <lineage>
        <taxon>Eukaryota</taxon>
        <taxon>Metazoa</taxon>
        <taxon>Spiralia</taxon>
        <taxon>Lophotrochozoa</taxon>
        <taxon>Mollusca</taxon>
        <taxon>Gastropoda</taxon>
        <taxon>Heterobranchia</taxon>
        <taxon>Euthyneura</taxon>
        <taxon>Panpulmonata</taxon>
        <taxon>Hygrophila</taxon>
        <taxon>Lymnaeoidea</taxon>
        <taxon>Planorbidae</taxon>
        <taxon>Biomphalaria</taxon>
    </lineage>
</organism>
<dbReference type="AlphaFoldDB" id="A0AAD8B363"/>
<comment type="subcellular location">
    <subcellularLocation>
        <location evidence="1">Membrane</location>
        <topology evidence="1">Multi-pass membrane protein</topology>
    </subcellularLocation>
</comment>
<keyword evidence="7" id="KW-0807">Transducer</keyword>
<evidence type="ECO:0000256" key="6">
    <source>
        <dbReference type="ARBA" id="ARBA00023170"/>
    </source>
</evidence>
<feature type="transmembrane region" description="Helical" evidence="8">
    <location>
        <begin position="295"/>
        <end position="319"/>
    </location>
</feature>
<feature type="domain" description="G-protein coupled receptors family 1 profile" evidence="9">
    <location>
        <begin position="47"/>
        <end position="318"/>
    </location>
</feature>
<evidence type="ECO:0000313" key="11">
    <source>
        <dbReference type="Proteomes" id="UP001233172"/>
    </source>
</evidence>